<dbReference type="RefSeq" id="WP_043664288.1">
    <property type="nucleotide sequence ID" value="NZ_JSEG01000010.1"/>
</dbReference>
<evidence type="ECO:0000313" key="2">
    <source>
        <dbReference type="Proteomes" id="UP000238081"/>
    </source>
</evidence>
<proteinExistence type="predicted"/>
<evidence type="ECO:0000313" key="1">
    <source>
        <dbReference type="EMBL" id="PPV12824.1"/>
    </source>
</evidence>
<dbReference type="AlphaFoldDB" id="A0A0A6PT82"/>
<name>A0A0A6PT82_CLOBU</name>
<accession>A0A0A6PT82</accession>
<reference evidence="1 2" key="1">
    <citation type="submission" date="2016-01" db="EMBL/GenBank/DDBJ databases">
        <title>Characterization of the Clostridium difficile lineages that are prevalent in Hong Kong and China.</title>
        <authorList>
            <person name="Kwok J.S.-L."/>
            <person name="Lam W.-Y."/>
            <person name="Ip M."/>
            <person name="Chan T.-F."/>
            <person name="Hawkey P.M."/>
            <person name="Tsui S.K.-W."/>
        </authorList>
    </citation>
    <scope>NUCLEOTIDE SEQUENCE [LARGE SCALE GENOMIC DNA]</scope>
    <source>
        <strain evidence="1 2">300064</strain>
    </source>
</reference>
<sequence length="210" mass="25021">MYLKDIDLRELYRKWKKNLKQFRGFYRSTPFVTLQDYDDFKLKCCEQGKYDELAENILLQINEGTLCIVDLPFDVIIDIALVFNNKYRINPVLNINMFFNEHGIIGTEDNISKLINNSLMLEDINTDKFIMLYDYDRYDDSIDVKKIYDKLNNQYGIGDDDFPHASFLKRFGYGKVSVFTKKVVKEDMKLQLDYLQKEIEVKIEEVECFE</sequence>
<comment type="caution">
    <text evidence="1">The sequence shown here is derived from an EMBL/GenBank/DDBJ whole genome shotgun (WGS) entry which is preliminary data.</text>
</comment>
<gene>
    <name evidence="1" type="ORF">AWN73_17720</name>
</gene>
<dbReference type="Proteomes" id="UP000238081">
    <property type="component" value="Unassembled WGS sequence"/>
</dbReference>
<organism evidence="1 2">
    <name type="scientific">Clostridium butyricum</name>
    <dbReference type="NCBI Taxonomy" id="1492"/>
    <lineage>
        <taxon>Bacteria</taxon>
        <taxon>Bacillati</taxon>
        <taxon>Bacillota</taxon>
        <taxon>Clostridia</taxon>
        <taxon>Eubacteriales</taxon>
        <taxon>Clostridiaceae</taxon>
        <taxon>Clostridium</taxon>
    </lineage>
</organism>
<dbReference type="EMBL" id="LRDH01000132">
    <property type="protein sequence ID" value="PPV12824.1"/>
    <property type="molecule type" value="Genomic_DNA"/>
</dbReference>
<protein>
    <submittedName>
        <fullName evidence="1">Normocyte-binding protein</fullName>
    </submittedName>
</protein>